<keyword evidence="2" id="KW-1185">Reference proteome</keyword>
<comment type="caution">
    <text evidence="1">The sequence shown here is derived from an EMBL/GenBank/DDBJ whole genome shotgun (WGS) entry which is preliminary data.</text>
</comment>
<reference evidence="1 2" key="1">
    <citation type="submission" date="2017-09" db="EMBL/GenBank/DDBJ databases">
        <title>Mesorhizobum sanjuanii sp. nov. isolated from nodules of Lotus tenuis in saline-alkaline lowlands of Flooding Pampa.</title>
        <authorList>
            <person name="Sannazzaro A.I."/>
            <person name="Torres Tejerizo G.A."/>
            <person name="Fontana F."/>
            <person name="Cumpa Velazquez L.M."/>
            <person name="Hansen L."/>
            <person name="Pistorio M."/>
            <person name="Estrella M.J."/>
        </authorList>
    </citation>
    <scope>NUCLEOTIDE SEQUENCE [LARGE SCALE GENOMIC DNA]</scope>
    <source>
        <strain evidence="1 2">BSA136</strain>
    </source>
</reference>
<protein>
    <submittedName>
        <fullName evidence="1">Uncharacterized protein</fullName>
    </submittedName>
</protein>
<proteinExistence type="predicted"/>
<organism evidence="1 2">
    <name type="scientific">Mesorhizobium sanjuanii</name>
    <dbReference type="NCBI Taxonomy" id="2037900"/>
    <lineage>
        <taxon>Bacteria</taxon>
        <taxon>Pseudomonadati</taxon>
        <taxon>Pseudomonadota</taxon>
        <taxon>Alphaproteobacteria</taxon>
        <taxon>Hyphomicrobiales</taxon>
        <taxon>Phyllobacteriaceae</taxon>
        <taxon>Mesorhizobium</taxon>
    </lineage>
</organism>
<dbReference type="AlphaFoldDB" id="A0A2A6FKX6"/>
<dbReference type="EMBL" id="NWQG01000012">
    <property type="protein sequence ID" value="PDQ22627.1"/>
    <property type="molecule type" value="Genomic_DNA"/>
</dbReference>
<evidence type="ECO:0000313" key="1">
    <source>
        <dbReference type="EMBL" id="PDQ22627.1"/>
    </source>
</evidence>
<sequence>MSGVIKGFPVVIGFEEPDALPRSLRSQKPSSAWSSGEWVFGNEPRRWNALQNVQWDISHLLPRLVSQHRCSFARSKAA</sequence>
<gene>
    <name evidence="1" type="ORF">CN311_02675</name>
</gene>
<accession>A0A2A6FKX6</accession>
<name>A0A2A6FKX6_9HYPH</name>
<dbReference type="Proteomes" id="UP000219182">
    <property type="component" value="Unassembled WGS sequence"/>
</dbReference>
<evidence type="ECO:0000313" key="2">
    <source>
        <dbReference type="Proteomes" id="UP000219182"/>
    </source>
</evidence>